<dbReference type="GO" id="GO:0005666">
    <property type="term" value="C:RNA polymerase III complex"/>
    <property type="evidence" value="ECO:0007669"/>
    <property type="project" value="TreeGrafter"/>
</dbReference>
<dbReference type="STRING" id="1156394.T0RC01"/>
<name>T0RC01_SAPDV</name>
<organism evidence="1 2">
    <name type="scientific">Saprolegnia diclina (strain VS20)</name>
    <dbReference type="NCBI Taxonomy" id="1156394"/>
    <lineage>
        <taxon>Eukaryota</taxon>
        <taxon>Sar</taxon>
        <taxon>Stramenopiles</taxon>
        <taxon>Oomycota</taxon>
        <taxon>Saprolegniomycetes</taxon>
        <taxon>Saprolegniales</taxon>
        <taxon>Saprolegniaceae</taxon>
        <taxon>Saprolegnia</taxon>
    </lineage>
</organism>
<gene>
    <name evidence="1" type="ORF">SDRG_12510</name>
</gene>
<evidence type="ECO:0000313" key="2">
    <source>
        <dbReference type="Proteomes" id="UP000030762"/>
    </source>
</evidence>
<dbReference type="PANTHER" id="PTHR12069:SF0">
    <property type="entry name" value="DNA-DIRECTED RNA POLYMERASE III SUBUNIT RPC5"/>
    <property type="match status" value="1"/>
</dbReference>
<dbReference type="AlphaFoldDB" id="T0RC01"/>
<sequence length="366" mass="41241">MAEEDPVVCEIPVHLADFLRGNLHVFQYPLRPVYRGMLTRPASAKYKPENAMVTLEYPVNTETNYNAEDHTPLPPMLPLTSNVVTPVSNYAAGVFRKGQLHLTPVSSIMQLRPSLQHLDESDDEASDDDMADIETEKKAADATPDVKEVQVQFKKRQSERALAAMQSSYAYKRGLIQSEKWIPLRVVSEDEDKDEFEQLFSETEAPVEFDVTPAAYLRALSYRNGDEMSTLTLASDDVDMVGNDDLDKKVLDILTTDKVLHFKELRSLLPVNVTTDELRACVDRVATVVRGCLLPKSTLLKTHVAYRSLLADEFEKSASISRSEFIEAHGVPADIAKSLLQEYAVLNPATRLWQLKRADDNEQKWQ</sequence>
<accession>T0RC01</accession>
<dbReference type="GO" id="GO:0042797">
    <property type="term" value="P:tRNA transcription by RNA polymerase III"/>
    <property type="evidence" value="ECO:0007669"/>
    <property type="project" value="TreeGrafter"/>
</dbReference>
<dbReference type="PANTHER" id="PTHR12069">
    <property type="entry name" value="DNA-DIRECTED RNA POLYMERASES III 80 KDA POLYPEPTIDE RNA POLYMERASE III SUBUNIT 5"/>
    <property type="match status" value="1"/>
</dbReference>
<dbReference type="EMBL" id="JH767181">
    <property type="protein sequence ID" value="EQC29738.1"/>
    <property type="molecule type" value="Genomic_DNA"/>
</dbReference>
<proteinExistence type="predicted"/>
<reference evidence="1 2" key="1">
    <citation type="submission" date="2012-04" db="EMBL/GenBank/DDBJ databases">
        <title>The Genome Sequence of Saprolegnia declina VS20.</title>
        <authorList>
            <consortium name="The Broad Institute Genome Sequencing Platform"/>
            <person name="Russ C."/>
            <person name="Nusbaum C."/>
            <person name="Tyler B."/>
            <person name="van West P."/>
            <person name="Dieguez-Uribeondo J."/>
            <person name="de Bruijn I."/>
            <person name="Tripathy S."/>
            <person name="Jiang R."/>
            <person name="Young S.K."/>
            <person name="Zeng Q."/>
            <person name="Gargeya S."/>
            <person name="Fitzgerald M."/>
            <person name="Haas B."/>
            <person name="Abouelleil A."/>
            <person name="Alvarado L."/>
            <person name="Arachchi H.M."/>
            <person name="Berlin A."/>
            <person name="Chapman S.B."/>
            <person name="Goldberg J."/>
            <person name="Griggs A."/>
            <person name="Gujja S."/>
            <person name="Hansen M."/>
            <person name="Howarth C."/>
            <person name="Imamovic A."/>
            <person name="Larimer J."/>
            <person name="McCowen C."/>
            <person name="Montmayeur A."/>
            <person name="Murphy C."/>
            <person name="Neiman D."/>
            <person name="Pearson M."/>
            <person name="Priest M."/>
            <person name="Roberts A."/>
            <person name="Saif S."/>
            <person name="Shea T."/>
            <person name="Sisk P."/>
            <person name="Sykes S."/>
            <person name="Wortman J."/>
            <person name="Nusbaum C."/>
            <person name="Birren B."/>
        </authorList>
    </citation>
    <scope>NUCLEOTIDE SEQUENCE [LARGE SCALE GENOMIC DNA]</scope>
    <source>
        <strain evidence="1 2">VS20</strain>
    </source>
</reference>
<dbReference type="eggNOG" id="KOG2354">
    <property type="taxonomic scope" value="Eukaryota"/>
</dbReference>
<dbReference type="InterPro" id="IPR006886">
    <property type="entry name" value="RNA_pol_III_Rpc5"/>
</dbReference>
<evidence type="ECO:0008006" key="3">
    <source>
        <dbReference type="Google" id="ProtNLM"/>
    </source>
</evidence>
<dbReference type="Proteomes" id="UP000030762">
    <property type="component" value="Unassembled WGS sequence"/>
</dbReference>
<dbReference type="Pfam" id="PF04801">
    <property type="entry name" value="RPC5"/>
    <property type="match status" value="1"/>
</dbReference>
<dbReference type="VEuPathDB" id="FungiDB:SDRG_12510"/>
<dbReference type="OrthoDB" id="340681at2759"/>
<dbReference type="RefSeq" id="XP_008616804.1">
    <property type="nucleotide sequence ID" value="XM_008618582.1"/>
</dbReference>
<keyword evidence="2" id="KW-1185">Reference proteome</keyword>
<dbReference type="OMA" id="MVQFPLR"/>
<protein>
    <recommendedName>
        <fullName evidence="3">DNA-directed RNA polymerase III subunit RPC5</fullName>
    </recommendedName>
</protein>
<evidence type="ECO:0000313" key="1">
    <source>
        <dbReference type="EMBL" id="EQC29738.1"/>
    </source>
</evidence>
<dbReference type="InParanoid" id="T0RC01"/>
<dbReference type="GeneID" id="19953237"/>